<evidence type="ECO:0000256" key="1">
    <source>
        <dbReference type="SAM" id="Phobius"/>
    </source>
</evidence>
<dbReference type="PANTHER" id="PTHR33306">
    <property type="entry name" value="EXPRESSED PROTEIN-RELATED-RELATED"/>
    <property type="match status" value="1"/>
</dbReference>
<protein>
    <submittedName>
        <fullName evidence="2">Uncharacterized protein</fullName>
    </submittedName>
</protein>
<keyword evidence="1" id="KW-1133">Transmembrane helix</keyword>
<sequence length="123" mass="14236">MSSYSNHNSEPSLPLHLRFFLLTLFMFVGFSWYSNYMNILESLMEKVKLVLMVSPLLLLLVLHFLTNYGDGRNLCSFIHLPERESLHKGGGTPWGIGLFLVLIFFMISYHSSFQESLFPLLSR</sequence>
<feature type="transmembrane region" description="Helical" evidence="1">
    <location>
        <begin position="47"/>
        <end position="66"/>
    </location>
</feature>
<feature type="transmembrane region" description="Helical" evidence="1">
    <location>
        <begin position="94"/>
        <end position="113"/>
    </location>
</feature>
<gene>
    <name evidence="2" type="ORF">Lalb_Chr01g0014941</name>
</gene>
<dbReference type="EMBL" id="WOCE01000001">
    <property type="protein sequence ID" value="KAE9621461.1"/>
    <property type="molecule type" value="Genomic_DNA"/>
</dbReference>
<reference evidence="3" key="1">
    <citation type="journal article" date="2020" name="Nat. Commun.">
        <title>Genome sequence of the cluster root forming white lupin.</title>
        <authorList>
            <person name="Hufnagel B."/>
            <person name="Marques A."/>
            <person name="Soriano A."/>
            <person name="Marques L."/>
            <person name="Divol F."/>
            <person name="Doumas P."/>
            <person name="Sallet E."/>
            <person name="Mancinotti D."/>
            <person name="Carrere S."/>
            <person name="Marande W."/>
            <person name="Arribat S."/>
            <person name="Keller J."/>
            <person name="Huneau C."/>
            <person name="Blein T."/>
            <person name="Aime D."/>
            <person name="Laguerre M."/>
            <person name="Taylor J."/>
            <person name="Schubert V."/>
            <person name="Nelson M."/>
            <person name="Geu-Flores F."/>
            <person name="Crespi M."/>
            <person name="Gallardo-Guerrero K."/>
            <person name="Delaux P.-M."/>
            <person name="Salse J."/>
            <person name="Berges H."/>
            <person name="Guyot R."/>
            <person name="Gouzy J."/>
            <person name="Peret B."/>
        </authorList>
    </citation>
    <scope>NUCLEOTIDE SEQUENCE [LARGE SCALE GENOMIC DNA]</scope>
    <source>
        <strain evidence="3">cv. Amiga</strain>
    </source>
</reference>
<evidence type="ECO:0000313" key="3">
    <source>
        <dbReference type="Proteomes" id="UP000447434"/>
    </source>
</evidence>
<proteinExistence type="predicted"/>
<dbReference type="Proteomes" id="UP000447434">
    <property type="component" value="Chromosome 1"/>
</dbReference>
<dbReference type="OrthoDB" id="683410at2759"/>
<dbReference type="AlphaFoldDB" id="A0A6A4R650"/>
<comment type="caution">
    <text evidence="2">The sequence shown here is derived from an EMBL/GenBank/DDBJ whole genome shotgun (WGS) entry which is preliminary data.</text>
</comment>
<feature type="transmembrane region" description="Helical" evidence="1">
    <location>
        <begin position="15"/>
        <end position="35"/>
    </location>
</feature>
<organism evidence="2 3">
    <name type="scientific">Lupinus albus</name>
    <name type="common">White lupine</name>
    <name type="synonym">Lupinus termis</name>
    <dbReference type="NCBI Taxonomy" id="3870"/>
    <lineage>
        <taxon>Eukaryota</taxon>
        <taxon>Viridiplantae</taxon>
        <taxon>Streptophyta</taxon>
        <taxon>Embryophyta</taxon>
        <taxon>Tracheophyta</taxon>
        <taxon>Spermatophyta</taxon>
        <taxon>Magnoliopsida</taxon>
        <taxon>eudicotyledons</taxon>
        <taxon>Gunneridae</taxon>
        <taxon>Pentapetalae</taxon>
        <taxon>rosids</taxon>
        <taxon>fabids</taxon>
        <taxon>Fabales</taxon>
        <taxon>Fabaceae</taxon>
        <taxon>Papilionoideae</taxon>
        <taxon>50 kb inversion clade</taxon>
        <taxon>genistoids sensu lato</taxon>
        <taxon>core genistoids</taxon>
        <taxon>Genisteae</taxon>
        <taxon>Lupinus</taxon>
    </lineage>
</organism>
<accession>A0A6A4R650</accession>
<keyword evidence="1" id="KW-0472">Membrane</keyword>
<dbReference type="PANTHER" id="PTHR33306:SF5">
    <property type="entry name" value="OXIDOREDUCTASE_TRANSITION METAL ION-BINDING PROTEIN"/>
    <property type="match status" value="1"/>
</dbReference>
<keyword evidence="1" id="KW-0812">Transmembrane</keyword>
<evidence type="ECO:0000313" key="2">
    <source>
        <dbReference type="EMBL" id="KAE9621461.1"/>
    </source>
</evidence>
<name>A0A6A4R650_LUPAL</name>
<keyword evidence="3" id="KW-1185">Reference proteome</keyword>